<proteinExistence type="inferred from homology"/>
<feature type="binding site" evidence="4">
    <location>
        <begin position="62"/>
        <end position="65"/>
    </location>
    <ligand>
        <name>GTP</name>
        <dbReference type="ChEBI" id="CHEBI:37565"/>
    </ligand>
</feature>
<dbReference type="InterPro" id="IPR027417">
    <property type="entry name" value="P-loop_NTPase"/>
</dbReference>
<comment type="caution">
    <text evidence="7">The sequence shown here is derived from an EMBL/GenBank/DDBJ whole genome shotgun (WGS) entry which is preliminary data.</text>
</comment>
<dbReference type="AlphaFoldDB" id="A0A2N1PUS1"/>
<name>A0A2N1PUS1_9BACT</name>
<dbReference type="InterPro" id="IPR053930">
    <property type="entry name" value="RapZ-like_N"/>
</dbReference>
<dbReference type="PANTHER" id="PTHR30448">
    <property type="entry name" value="RNASE ADAPTER PROTEIN RAPZ"/>
    <property type="match status" value="1"/>
</dbReference>
<evidence type="ECO:0000313" key="8">
    <source>
        <dbReference type="Proteomes" id="UP000233256"/>
    </source>
</evidence>
<dbReference type="Proteomes" id="UP000233256">
    <property type="component" value="Unassembled WGS sequence"/>
</dbReference>
<evidence type="ECO:0000256" key="3">
    <source>
        <dbReference type="ARBA" id="ARBA00023134"/>
    </source>
</evidence>
<organism evidence="7 8">
    <name type="scientific">Candidatus Wallbacteria bacterium HGW-Wallbacteria-1</name>
    <dbReference type="NCBI Taxonomy" id="2013854"/>
    <lineage>
        <taxon>Bacteria</taxon>
        <taxon>Candidatus Walliibacteriota</taxon>
    </lineage>
</organism>
<evidence type="ECO:0000256" key="1">
    <source>
        <dbReference type="ARBA" id="ARBA00022741"/>
    </source>
</evidence>
<dbReference type="Pfam" id="PF03668">
    <property type="entry name" value="RapZ-like_N"/>
    <property type="match status" value="1"/>
</dbReference>
<dbReference type="Pfam" id="PF22740">
    <property type="entry name" value="PapZ_C"/>
    <property type="match status" value="1"/>
</dbReference>
<evidence type="ECO:0000313" key="7">
    <source>
        <dbReference type="EMBL" id="PKK92091.1"/>
    </source>
</evidence>
<dbReference type="SUPFAM" id="SSF52540">
    <property type="entry name" value="P-loop containing nucleoside triphosphate hydrolases"/>
    <property type="match status" value="1"/>
</dbReference>
<evidence type="ECO:0000256" key="2">
    <source>
        <dbReference type="ARBA" id="ARBA00022840"/>
    </source>
</evidence>
<gene>
    <name evidence="7" type="ORF">CVV64_01345</name>
</gene>
<dbReference type="GO" id="GO:0005524">
    <property type="term" value="F:ATP binding"/>
    <property type="evidence" value="ECO:0007669"/>
    <property type="project" value="UniProtKB-UniRule"/>
</dbReference>
<dbReference type="GO" id="GO:0005525">
    <property type="term" value="F:GTP binding"/>
    <property type="evidence" value="ECO:0007669"/>
    <property type="project" value="UniProtKB-UniRule"/>
</dbReference>
<dbReference type="PIRSF" id="PIRSF005052">
    <property type="entry name" value="P-loopkin"/>
    <property type="match status" value="1"/>
</dbReference>
<protein>
    <submittedName>
        <fullName evidence="7">RNase adapter RapZ</fullName>
    </submittedName>
</protein>
<feature type="domain" description="RapZ-like N-terminal" evidence="5">
    <location>
        <begin position="5"/>
        <end position="157"/>
    </location>
</feature>
<evidence type="ECO:0000259" key="6">
    <source>
        <dbReference type="Pfam" id="PF22740"/>
    </source>
</evidence>
<dbReference type="EMBL" id="PGXC01000001">
    <property type="protein sequence ID" value="PKK92091.1"/>
    <property type="molecule type" value="Genomic_DNA"/>
</dbReference>
<feature type="binding site" evidence="4">
    <location>
        <begin position="11"/>
        <end position="18"/>
    </location>
    <ligand>
        <name>ATP</name>
        <dbReference type="ChEBI" id="CHEBI:30616"/>
    </ligand>
</feature>
<feature type="domain" description="RapZ C-terminal" evidence="6">
    <location>
        <begin position="167"/>
        <end position="287"/>
    </location>
</feature>
<keyword evidence="2 4" id="KW-0067">ATP-binding</keyword>
<dbReference type="HAMAP" id="MF_00636">
    <property type="entry name" value="RapZ_like"/>
    <property type="match status" value="1"/>
</dbReference>
<keyword evidence="3 4" id="KW-0342">GTP-binding</keyword>
<evidence type="ECO:0000256" key="4">
    <source>
        <dbReference type="HAMAP-Rule" id="MF_00636"/>
    </source>
</evidence>
<sequence>MSEFEVVVITGLSGAGKSTAIKTLEDFGFFCMDNVPPALIPQVAKTFSKSEGKISRIGVVVDIRAGNLLRDLSDIIEDLKKSSLRVVLLYLDASDDVLSTRFSSTRRRHPMGQYPTIMEAISAERRFLEDLKGQADRIIDTTGLTSHQLKREMAMIFSSPTERTSGLKITVLSFGFRWGIPQEADMVLDLRFLPNPFYIPALRDLTGKDYPVVEYIDQFPVTQEFMTKVFDILEFLVPHYIKEGKSYLTLGFGCTGGRHRSVALAEKVLRHFRQLGYDMYLKHRDMDRRESAAALY</sequence>
<evidence type="ECO:0000259" key="5">
    <source>
        <dbReference type="Pfam" id="PF03668"/>
    </source>
</evidence>
<reference evidence="7 8" key="1">
    <citation type="journal article" date="2017" name="ISME J.">
        <title>Potential for microbial H2 and metal transformations associated with novel bacteria and archaea in deep terrestrial subsurface sediments.</title>
        <authorList>
            <person name="Hernsdorf A.W."/>
            <person name="Amano Y."/>
            <person name="Miyakawa K."/>
            <person name="Ise K."/>
            <person name="Suzuki Y."/>
            <person name="Anantharaman K."/>
            <person name="Probst A."/>
            <person name="Burstein D."/>
            <person name="Thomas B.C."/>
            <person name="Banfield J.F."/>
        </authorList>
    </citation>
    <scope>NUCLEOTIDE SEQUENCE [LARGE SCALE GENOMIC DNA]</scope>
    <source>
        <strain evidence="7">HGW-Wallbacteria-1</strain>
    </source>
</reference>
<dbReference type="Gene3D" id="3.40.50.300">
    <property type="entry name" value="P-loop containing nucleotide triphosphate hydrolases"/>
    <property type="match status" value="1"/>
</dbReference>
<accession>A0A2N1PUS1</accession>
<dbReference type="PANTHER" id="PTHR30448:SF0">
    <property type="entry name" value="RNASE ADAPTER PROTEIN RAPZ"/>
    <property type="match status" value="1"/>
</dbReference>
<dbReference type="InterPro" id="IPR053931">
    <property type="entry name" value="RapZ_C"/>
</dbReference>
<keyword evidence="1 4" id="KW-0547">Nucleotide-binding</keyword>
<dbReference type="NCBIfam" id="NF003828">
    <property type="entry name" value="PRK05416.1"/>
    <property type="match status" value="1"/>
</dbReference>
<dbReference type="InterPro" id="IPR005337">
    <property type="entry name" value="RapZ-like"/>
</dbReference>